<dbReference type="RefSeq" id="WP_203915118.1">
    <property type="nucleotide sequence ID" value="NZ_BONY01000131.1"/>
</dbReference>
<dbReference type="InterPro" id="IPR016181">
    <property type="entry name" value="Acyl_CoA_acyltransferase"/>
</dbReference>
<sequence>MQLRVATLDDVESIAGIRHTIYPYKVASVAEQRHMFASLPEKAQAQRLVAEVGGRIVGFANAMLHWSAAADDEGVLGVNLLPGFRRRGIGAALLAACEEHLVAIGAKVVRVWGPDDEAAAGFAARHGYQPARSMRYSGLDPRRLPPMPPIPDGVELVTVGEAGIDAVYAFDCVASLDEPGDVTPEMLPLDTWVSLYWKAPDQQLDLGIMAMVDGICAAGTLVEADLDTNRSWSGFTGTRPDYRGRGLAKLVKSESLRRAAAAGITAAYTSNDAVNAPMLAVNTWLGYRPTATERSFNKIL</sequence>
<evidence type="ECO:0000313" key="4">
    <source>
        <dbReference type="EMBL" id="GIH11397.1"/>
    </source>
</evidence>
<gene>
    <name evidence="4" type="ORF">Rhe02_94640</name>
</gene>
<reference evidence="4" key="1">
    <citation type="submission" date="2021-01" db="EMBL/GenBank/DDBJ databases">
        <title>Whole genome shotgun sequence of Rhizocola hellebori NBRC 109834.</title>
        <authorList>
            <person name="Komaki H."/>
            <person name="Tamura T."/>
        </authorList>
    </citation>
    <scope>NUCLEOTIDE SEQUENCE</scope>
    <source>
        <strain evidence="4">NBRC 109834</strain>
    </source>
</reference>
<dbReference type="InterPro" id="IPR000182">
    <property type="entry name" value="GNAT_dom"/>
</dbReference>
<dbReference type="PANTHER" id="PTHR43877:SF1">
    <property type="entry name" value="ACETYLTRANSFERASE"/>
    <property type="match status" value="1"/>
</dbReference>
<name>A0A8J3VM91_9ACTN</name>
<dbReference type="SUPFAM" id="SSF55729">
    <property type="entry name" value="Acyl-CoA N-acyltransferases (Nat)"/>
    <property type="match status" value="2"/>
</dbReference>
<dbReference type="Gene3D" id="3.40.630.30">
    <property type="match status" value="1"/>
</dbReference>
<evidence type="ECO:0000313" key="5">
    <source>
        <dbReference type="Proteomes" id="UP000612899"/>
    </source>
</evidence>
<dbReference type="EMBL" id="BONY01000131">
    <property type="protein sequence ID" value="GIH11397.1"/>
    <property type="molecule type" value="Genomic_DNA"/>
</dbReference>
<evidence type="ECO:0000256" key="1">
    <source>
        <dbReference type="ARBA" id="ARBA00022679"/>
    </source>
</evidence>
<feature type="domain" description="N-acetyltransferase" evidence="3">
    <location>
        <begin position="1"/>
        <end position="151"/>
    </location>
</feature>
<dbReference type="CDD" id="cd04301">
    <property type="entry name" value="NAT_SF"/>
    <property type="match status" value="1"/>
</dbReference>
<dbReference type="AlphaFoldDB" id="A0A8J3VM91"/>
<organism evidence="4 5">
    <name type="scientific">Rhizocola hellebori</name>
    <dbReference type="NCBI Taxonomy" id="1392758"/>
    <lineage>
        <taxon>Bacteria</taxon>
        <taxon>Bacillati</taxon>
        <taxon>Actinomycetota</taxon>
        <taxon>Actinomycetes</taxon>
        <taxon>Micromonosporales</taxon>
        <taxon>Micromonosporaceae</taxon>
        <taxon>Rhizocola</taxon>
    </lineage>
</organism>
<dbReference type="Pfam" id="PF00583">
    <property type="entry name" value="Acetyltransf_1"/>
    <property type="match status" value="1"/>
</dbReference>
<dbReference type="InterPro" id="IPR050832">
    <property type="entry name" value="Bact_Acetyltransf"/>
</dbReference>
<dbReference type="GO" id="GO:0016747">
    <property type="term" value="F:acyltransferase activity, transferring groups other than amino-acyl groups"/>
    <property type="evidence" value="ECO:0007669"/>
    <property type="project" value="InterPro"/>
</dbReference>
<evidence type="ECO:0000256" key="2">
    <source>
        <dbReference type="ARBA" id="ARBA00023315"/>
    </source>
</evidence>
<keyword evidence="2" id="KW-0012">Acyltransferase</keyword>
<proteinExistence type="predicted"/>
<accession>A0A8J3VM91</accession>
<protein>
    <submittedName>
        <fullName evidence="4">N-acetyltransferase</fullName>
    </submittedName>
</protein>
<dbReference type="Proteomes" id="UP000612899">
    <property type="component" value="Unassembled WGS sequence"/>
</dbReference>
<keyword evidence="5" id="KW-1185">Reference proteome</keyword>
<evidence type="ECO:0000259" key="3">
    <source>
        <dbReference type="PROSITE" id="PS51186"/>
    </source>
</evidence>
<comment type="caution">
    <text evidence="4">The sequence shown here is derived from an EMBL/GenBank/DDBJ whole genome shotgun (WGS) entry which is preliminary data.</text>
</comment>
<dbReference type="PROSITE" id="PS51186">
    <property type="entry name" value="GNAT"/>
    <property type="match status" value="1"/>
</dbReference>
<dbReference type="PANTHER" id="PTHR43877">
    <property type="entry name" value="AMINOALKYLPHOSPHONATE N-ACETYLTRANSFERASE-RELATED-RELATED"/>
    <property type="match status" value="1"/>
</dbReference>
<keyword evidence="1" id="KW-0808">Transferase</keyword>